<dbReference type="EMBL" id="JBCGBO010000025">
    <property type="protein sequence ID" value="KAK9174805.1"/>
    <property type="molecule type" value="Genomic_DNA"/>
</dbReference>
<accession>A0AAP0LJL5</accession>
<protein>
    <submittedName>
        <fullName evidence="2">Uncharacterized protein</fullName>
    </submittedName>
</protein>
<comment type="caution">
    <text evidence="2">The sequence shown here is derived from an EMBL/GenBank/DDBJ whole genome shotgun (WGS) entry which is preliminary data.</text>
</comment>
<organism evidence="2 3">
    <name type="scientific">Citrus x changshan-huyou</name>
    <dbReference type="NCBI Taxonomy" id="2935761"/>
    <lineage>
        <taxon>Eukaryota</taxon>
        <taxon>Viridiplantae</taxon>
        <taxon>Streptophyta</taxon>
        <taxon>Embryophyta</taxon>
        <taxon>Tracheophyta</taxon>
        <taxon>Spermatophyta</taxon>
        <taxon>Magnoliopsida</taxon>
        <taxon>eudicotyledons</taxon>
        <taxon>Gunneridae</taxon>
        <taxon>Pentapetalae</taxon>
        <taxon>rosids</taxon>
        <taxon>malvids</taxon>
        <taxon>Sapindales</taxon>
        <taxon>Rutaceae</taxon>
        <taxon>Aurantioideae</taxon>
        <taxon>Citrus</taxon>
    </lineage>
</organism>
<evidence type="ECO:0000313" key="2">
    <source>
        <dbReference type="EMBL" id="KAK9174805.1"/>
    </source>
</evidence>
<dbReference type="Proteomes" id="UP001428341">
    <property type="component" value="Unassembled WGS sequence"/>
</dbReference>
<feature type="region of interest" description="Disordered" evidence="1">
    <location>
        <begin position="28"/>
        <end position="59"/>
    </location>
</feature>
<evidence type="ECO:0000256" key="1">
    <source>
        <dbReference type="SAM" id="MobiDB-lite"/>
    </source>
</evidence>
<proteinExistence type="predicted"/>
<gene>
    <name evidence="2" type="ORF">WN944_026809</name>
</gene>
<evidence type="ECO:0000313" key="3">
    <source>
        <dbReference type="Proteomes" id="UP001428341"/>
    </source>
</evidence>
<name>A0AAP0LJL5_9ROSI</name>
<reference evidence="2 3" key="1">
    <citation type="submission" date="2024-05" db="EMBL/GenBank/DDBJ databases">
        <title>Haplotype-resolved chromosome-level genome assembly of Huyou (Citrus changshanensis).</title>
        <authorList>
            <person name="Miao C."/>
            <person name="Chen W."/>
            <person name="Wu Y."/>
            <person name="Wang L."/>
            <person name="Zhao S."/>
            <person name="Grierson D."/>
            <person name="Xu C."/>
            <person name="Chen K."/>
        </authorList>
    </citation>
    <scope>NUCLEOTIDE SEQUENCE [LARGE SCALE GENOMIC DNA]</scope>
    <source>
        <strain evidence="2">01-14</strain>
        <tissue evidence="2">Leaf</tissue>
    </source>
</reference>
<dbReference type="AlphaFoldDB" id="A0AAP0LJL5"/>
<keyword evidence="3" id="KW-1185">Reference proteome</keyword>
<feature type="compositionally biased region" description="Low complexity" evidence="1">
    <location>
        <begin position="28"/>
        <end position="53"/>
    </location>
</feature>
<sequence length="89" mass="9589">MDLTPVNWEALDALILEFAKSENLIEDSIVSSPPSSPSSSSTSSVSLSSSSSSTEFVKDFSDENGVKRGCKVLKKEERRLVVVVTSMFG</sequence>